<gene>
    <name evidence="1" type="ORF">RFM23_09455</name>
</gene>
<evidence type="ECO:0000313" key="2">
    <source>
        <dbReference type="Proteomes" id="UP001276564"/>
    </source>
</evidence>
<reference evidence="1 2" key="1">
    <citation type="submission" date="2023-08" db="EMBL/GenBank/DDBJ databases">
        <title>Implementing the SeqCode for naming new Mesorhizobium species isolated from Vachellia karroo root nodules.</title>
        <authorList>
            <person name="Van Lill M."/>
        </authorList>
    </citation>
    <scope>NUCLEOTIDE SEQUENCE [LARGE SCALE GENOMIC DNA]</scope>
    <source>
        <strain evidence="1 2">VK4B</strain>
    </source>
</reference>
<organism evidence="1 2">
    <name type="scientific">Mesorhizobium abyssinicae</name>
    <dbReference type="NCBI Taxonomy" id="1209958"/>
    <lineage>
        <taxon>Bacteria</taxon>
        <taxon>Pseudomonadati</taxon>
        <taxon>Pseudomonadota</taxon>
        <taxon>Alphaproteobacteria</taxon>
        <taxon>Hyphomicrobiales</taxon>
        <taxon>Phyllobacteriaceae</taxon>
        <taxon>Mesorhizobium</taxon>
    </lineage>
</organism>
<dbReference type="Proteomes" id="UP001276564">
    <property type="component" value="Unassembled WGS sequence"/>
</dbReference>
<proteinExistence type="predicted"/>
<protein>
    <submittedName>
        <fullName evidence="1">Uncharacterized protein</fullName>
    </submittedName>
</protein>
<comment type="caution">
    <text evidence="1">The sequence shown here is derived from an EMBL/GenBank/DDBJ whole genome shotgun (WGS) entry which is preliminary data.</text>
</comment>
<keyword evidence="2" id="KW-1185">Reference proteome</keyword>
<dbReference type="EMBL" id="JAVIIP010000004">
    <property type="protein sequence ID" value="MDX8537847.1"/>
    <property type="molecule type" value="Genomic_DNA"/>
</dbReference>
<sequence>MADSAFDYPELVQTLDDVPDDLKAAYAEDPANPSTFILTALGRELKALHAEKTALDAAVESLAAKHSKFLKSQTAITSSLMAAIKRANVKPELHEGLAALLQERNKFVVQPSDDGSGATVVSKTDYGAWPVETVLTQFLQSDDGVGYRQGKRGGPTVGKFSQMINRVAAGQQRGR</sequence>
<dbReference type="RefSeq" id="WP_320320169.1">
    <property type="nucleotide sequence ID" value="NZ_JAVIIP010000004.1"/>
</dbReference>
<accession>A0ABU5AKP4</accession>
<name>A0ABU5AKP4_9HYPH</name>
<evidence type="ECO:0000313" key="1">
    <source>
        <dbReference type="EMBL" id="MDX8537847.1"/>
    </source>
</evidence>